<dbReference type="InterPro" id="IPR043427">
    <property type="entry name" value="YscJ/FliF"/>
</dbReference>
<dbReference type="GO" id="GO:0071973">
    <property type="term" value="P:bacterial-type flagellum-dependent cell motility"/>
    <property type="evidence" value="ECO:0007669"/>
    <property type="project" value="InterPro"/>
</dbReference>
<keyword evidence="8 9" id="KW-0975">Bacterial flagellum</keyword>
<keyword evidence="6 11" id="KW-1133">Transmembrane helix</keyword>
<dbReference type="NCBIfam" id="TIGR00206">
    <property type="entry name" value="fliF"/>
    <property type="match status" value="1"/>
</dbReference>
<feature type="domain" description="Flagellar M-ring C-terminal" evidence="13">
    <location>
        <begin position="241"/>
        <end position="396"/>
    </location>
</feature>
<dbReference type="Gene3D" id="3.30.300.30">
    <property type="match status" value="1"/>
</dbReference>
<dbReference type="PANTHER" id="PTHR30046">
    <property type="entry name" value="FLAGELLAR M-RING PROTEIN"/>
    <property type="match status" value="1"/>
</dbReference>
<dbReference type="PRINTS" id="PR01009">
    <property type="entry name" value="FLGMRINGFLIF"/>
</dbReference>
<name>A0A7W7EWM0_9SPHN</name>
<comment type="caution">
    <text evidence="14">The sequence shown here is derived from an EMBL/GenBank/DDBJ whole genome shotgun (WGS) entry which is preliminary data.</text>
</comment>
<dbReference type="InterPro" id="IPR006182">
    <property type="entry name" value="FliF_N_dom"/>
</dbReference>
<keyword evidence="4" id="KW-1003">Cell membrane</keyword>
<feature type="transmembrane region" description="Helical" evidence="11">
    <location>
        <begin position="16"/>
        <end position="35"/>
    </location>
</feature>
<evidence type="ECO:0000256" key="10">
    <source>
        <dbReference type="SAM" id="MobiDB-lite"/>
    </source>
</evidence>
<evidence type="ECO:0000256" key="9">
    <source>
        <dbReference type="PIRNR" id="PIRNR004862"/>
    </source>
</evidence>
<dbReference type="Pfam" id="PF08345">
    <property type="entry name" value="YscJ_FliF_C"/>
    <property type="match status" value="1"/>
</dbReference>
<dbReference type="RefSeq" id="WP_184111684.1">
    <property type="nucleotide sequence ID" value="NZ_JACHNY010000001.1"/>
</dbReference>
<evidence type="ECO:0000313" key="14">
    <source>
        <dbReference type="EMBL" id="MBB4616682.1"/>
    </source>
</evidence>
<dbReference type="GO" id="GO:0009431">
    <property type="term" value="C:bacterial-type flagellum basal body, MS ring"/>
    <property type="evidence" value="ECO:0007669"/>
    <property type="project" value="InterPro"/>
</dbReference>
<keyword evidence="14" id="KW-0966">Cell projection</keyword>
<evidence type="ECO:0000256" key="5">
    <source>
        <dbReference type="ARBA" id="ARBA00022692"/>
    </source>
</evidence>
<comment type="function">
    <text evidence="9">The M ring may be actively involved in energy transduction.</text>
</comment>
<sequence length="518" mass="53939">MDQVRTFWTQIGRQRLLMMGGVAAAMLAVLAMVALRGGDERMGFLYTDLDPSSAQGIAEKLKGQSIPFQLSADGTSIMAPESKLAELRMAMAGDKLGGKIGYEVLDQEEPFGVSASRAKLNETRAIEGELSRSIQTLQNVTGARVHIVMPERAMFATSATKATAAVTVKTRSRLPAEAVQSIRYLVSSSVPELSPEAVSIVDQSGALLARAGDAATGGASTTDERQAQVEGRMRDEVEALLSPIVGQGKVRAEVSAEIDRDQTQEESEVYDPDKQVVAHVVTVAGKDQSNETNAAPAVASVATQLPDAQGKTGDGNGKTEAHDQTSEDTTYLNSKTHSVVTRGPGKIKRLTVAVMVDGGAKGLPAPQIQRLTRLVENAVGADTQRGDSVVIESMAFAADETLEDDGPGLLSKLPVDMLAGFGKLVLIAAVGLVAMKMIRAPGADKAAAATEAAAPAAPELEGVPQLPAGADVPRLPAADAGLAHIDGDVKIASLQRVGDAVGASPPEAAAVIRQWMNA</sequence>
<accession>A0A7W7EWM0</accession>
<dbReference type="InterPro" id="IPR045851">
    <property type="entry name" value="AMP-bd_C_sf"/>
</dbReference>
<keyword evidence="15" id="KW-1185">Reference proteome</keyword>
<keyword evidence="5 11" id="KW-0812">Transmembrane</keyword>
<evidence type="ECO:0000259" key="13">
    <source>
        <dbReference type="Pfam" id="PF08345"/>
    </source>
</evidence>
<feature type="region of interest" description="Disordered" evidence="10">
    <location>
        <begin position="287"/>
        <end position="333"/>
    </location>
</feature>
<evidence type="ECO:0000256" key="11">
    <source>
        <dbReference type="SAM" id="Phobius"/>
    </source>
</evidence>
<dbReference type="AlphaFoldDB" id="A0A7W7EWM0"/>
<dbReference type="InterPro" id="IPR000067">
    <property type="entry name" value="FlgMring_FliF"/>
</dbReference>
<proteinExistence type="inferred from homology"/>
<evidence type="ECO:0000259" key="12">
    <source>
        <dbReference type="Pfam" id="PF01514"/>
    </source>
</evidence>
<dbReference type="Pfam" id="PF01514">
    <property type="entry name" value="YscJ_FliF"/>
    <property type="match status" value="1"/>
</dbReference>
<dbReference type="GO" id="GO:0003774">
    <property type="term" value="F:cytoskeletal motor activity"/>
    <property type="evidence" value="ECO:0007669"/>
    <property type="project" value="InterPro"/>
</dbReference>
<keyword evidence="7 11" id="KW-0472">Membrane</keyword>
<organism evidence="14 15">
    <name type="scientific">Sphingomonas abaci</name>
    <dbReference type="NCBI Taxonomy" id="237611"/>
    <lineage>
        <taxon>Bacteria</taxon>
        <taxon>Pseudomonadati</taxon>
        <taxon>Pseudomonadota</taxon>
        <taxon>Alphaproteobacteria</taxon>
        <taxon>Sphingomonadales</taxon>
        <taxon>Sphingomonadaceae</taxon>
        <taxon>Sphingomonas</taxon>
    </lineage>
</organism>
<evidence type="ECO:0000256" key="4">
    <source>
        <dbReference type="ARBA" id="ARBA00022475"/>
    </source>
</evidence>
<dbReference type="InterPro" id="IPR013556">
    <property type="entry name" value="Flag_M-ring_C"/>
</dbReference>
<evidence type="ECO:0000256" key="7">
    <source>
        <dbReference type="ARBA" id="ARBA00023136"/>
    </source>
</evidence>
<dbReference type="GO" id="GO:0005886">
    <property type="term" value="C:plasma membrane"/>
    <property type="evidence" value="ECO:0007669"/>
    <property type="project" value="UniProtKB-SubCell"/>
</dbReference>
<gene>
    <name evidence="14" type="ORF">GGQ96_000788</name>
</gene>
<evidence type="ECO:0000256" key="2">
    <source>
        <dbReference type="ARBA" id="ARBA00004651"/>
    </source>
</evidence>
<comment type="similarity">
    <text evidence="3 9">Belongs to the FliF family.</text>
</comment>
<dbReference type="EMBL" id="JACHNY010000001">
    <property type="protein sequence ID" value="MBB4616682.1"/>
    <property type="molecule type" value="Genomic_DNA"/>
</dbReference>
<keyword evidence="14" id="KW-0282">Flagellum</keyword>
<evidence type="ECO:0000313" key="15">
    <source>
        <dbReference type="Proteomes" id="UP000574769"/>
    </source>
</evidence>
<evidence type="ECO:0000256" key="8">
    <source>
        <dbReference type="ARBA" id="ARBA00023143"/>
    </source>
</evidence>
<dbReference type="PANTHER" id="PTHR30046:SF0">
    <property type="entry name" value="FLAGELLAR M-RING PROTEIN"/>
    <property type="match status" value="1"/>
</dbReference>
<keyword evidence="14" id="KW-0969">Cilium</keyword>
<reference evidence="14 15" key="1">
    <citation type="submission" date="2020-08" db="EMBL/GenBank/DDBJ databases">
        <title>Genomic Encyclopedia of Type Strains, Phase IV (KMG-IV): sequencing the most valuable type-strain genomes for metagenomic binning, comparative biology and taxonomic classification.</title>
        <authorList>
            <person name="Goeker M."/>
        </authorList>
    </citation>
    <scope>NUCLEOTIDE SEQUENCE [LARGE SCALE GENOMIC DNA]</scope>
    <source>
        <strain evidence="14 15">DSM 15867</strain>
    </source>
</reference>
<dbReference type="PIRSF" id="PIRSF004862">
    <property type="entry name" value="FliF"/>
    <property type="match status" value="1"/>
</dbReference>
<dbReference type="Proteomes" id="UP000574769">
    <property type="component" value="Unassembled WGS sequence"/>
</dbReference>
<comment type="subcellular location">
    <subcellularLocation>
        <location evidence="1 9">Bacterial flagellum basal body</location>
    </subcellularLocation>
    <subcellularLocation>
        <location evidence="2">Cell membrane</location>
        <topology evidence="2">Multi-pass membrane protein</topology>
    </subcellularLocation>
</comment>
<evidence type="ECO:0000256" key="3">
    <source>
        <dbReference type="ARBA" id="ARBA00007971"/>
    </source>
</evidence>
<evidence type="ECO:0000256" key="1">
    <source>
        <dbReference type="ARBA" id="ARBA00004117"/>
    </source>
</evidence>
<feature type="domain" description="Flagellar M-ring N-terminal" evidence="12">
    <location>
        <begin position="41"/>
        <end position="209"/>
    </location>
</feature>
<protein>
    <recommendedName>
        <fullName evidence="9">Flagellar M-ring protein</fullName>
    </recommendedName>
</protein>
<evidence type="ECO:0000256" key="6">
    <source>
        <dbReference type="ARBA" id="ARBA00022989"/>
    </source>
</evidence>